<dbReference type="RefSeq" id="WP_138572126.1">
    <property type="nucleotide sequence ID" value="NZ_CP040818.1"/>
</dbReference>
<evidence type="ECO:0000313" key="2">
    <source>
        <dbReference type="EMBL" id="QDL91822.1"/>
    </source>
</evidence>
<accession>A0A5B8FYZ9</accession>
<gene>
    <name evidence="2" type="ORF">FDP22_08570</name>
</gene>
<name>A0A5B8FYZ9_9RHOB</name>
<keyword evidence="3" id="KW-1185">Reference proteome</keyword>
<protein>
    <submittedName>
        <fullName evidence="2">Uncharacterized protein</fullName>
    </submittedName>
</protein>
<organism evidence="2 3">
    <name type="scientific">Paroceanicella profunda</name>
    <dbReference type="NCBI Taxonomy" id="2579971"/>
    <lineage>
        <taxon>Bacteria</taxon>
        <taxon>Pseudomonadati</taxon>
        <taxon>Pseudomonadota</taxon>
        <taxon>Alphaproteobacteria</taxon>
        <taxon>Rhodobacterales</taxon>
        <taxon>Paracoccaceae</taxon>
        <taxon>Paroceanicella</taxon>
    </lineage>
</organism>
<dbReference type="AlphaFoldDB" id="A0A5B8FYZ9"/>
<evidence type="ECO:0000256" key="1">
    <source>
        <dbReference type="SAM" id="MobiDB-lite"/>
    </source>
</evidence>
<reference evidence="2 3" key="1">
    <citation type="submission" date="2019-06" db="EMBL/GenBank/DDBJ databases">
        <title>Genome sequence of Rhodobacteraceae bacterium D4M1.</title>
        <authorList>
            <person name="Cao J."/>
        </authorList>
    </citation>
    <scope>NUCLEOTIDE SEQUENCE [LARGE SCALE GENOMIC DNA]</scope>
    <source>
        <strain evidence="2 3">D4M1</strain>
    </source>
</reference>
<proteinExistence type="predicted"/>
<feature type="compositionally biased region" description="Basic and acidic residues" evidence="1">
    <location>
        <begin position="17"/>
        <end position="30"/>
    </location>
</feature>
<dbReference type="EMBL" id="CP040818">
    <property type="protein sequence ID" value="QDL91822.1"/>
    <property type="molecule type" value="Genomic_DNA"/>
</dbReference>
<dbReference type="Proteomes" id="UP000305888">
    <property type="component" value="Chromosome"/>
</dbReference>
<sequence>MSEDGNSKAGAGAGGKRAREGGAASREERLAAALRANLQRRKAQGRARAASDDSEADEET</sequence>
<feature type="region of interest" description="Disordered" evidence="1">
    <location>
        <begin position="1"/>
        <end position="60"/>
    </location>
</feature>
<dbReference type="KEGG" id="ppru:FDP22_08570"/>
<evidence type="ECO:0000313" key="3">
    <source>
        <dbReference type="Proteomes" id="UP000305888"/>
    </source>
</evidence>